<dbReference type="EMBL" id="JAAKYA010000029">
    <property type="protein sequence ID" value="NGO38786.1"/>
    <property type="molecule type" value="Genomic_DNA"/>
</dbReference>
<proteinExistence type="inferred from homology"/>
<keyword evidence="3 5" id="KW-0378">Hydrolase</keyword>
<feature type="transmembrane region" description="Helical" evidence="6">
    <location>
        <begin position="35"/>
        <end position="56"/>
    </location>
</feature>
<dbReference type="EC" id="3.2.1.78" evidence="2"/>
<evidence type="ECO:0000256" key="6">
    <source>
        <dbReference type="SAM" id="Phobius"/>
    </source>
</evidence>
<evidence type="ECO:0000256" key="4">
    <source>
        <dbReference type="ARBA" id="ARBA00023295"/>
    </source>
</evidence>
<keyword evidence="4 5" id="KW-0326">Glycosidase</keyword>
<evidence type="ECO:0000259" key="7">
    <source>
        <dbReference type="Pfam" id="PF00150"/>
    </source>
</evidence>
<comment type="catalytic activity">
    <reaction evidence="1">
        <text>Random hydrolysis of (1-&gt;4)-beta-D-mannosidic linkages in mannans, galactomannans and glucomannans.</text>
        <dbReference type="EC" id="3.2.1.78"/>
    </reaction>
</comment>
<dbReference type="AlphaFoldDB" id="A0A6M1RGP8"/>
<dbReference type="Proteomes" id="UP000477311">
    <property type="component" value="Unassembled WGS sequence"/>
</dbReference>
<dbReference type="Gene3D" id="3.20.20.80">
    <property type="entry name" value="Glycosidases"/>
    <property type="match status" value="1"/>
</dbReference>
<evidence type="ECO:0000256" key="2">
    <source>
        <dbReference type="ARBA" id="ARBA00012706"/>
    </source>
</evidence>
<sequence>MTPIVEGPEPGSLAVRAIRCGWMPPGRGQARLRSLSGLVCVLAGAVLFAVGVPTVAGEGQLPKVRVRSDGRGFVTSDGRPFVPVGVNYFRPGTGWAPQVWKQFDEEATRRDFARLRALGANCVRVFLTYGSFHVEPGRLSEEGLARFDRFLALAEEAGLYVHPTGPDHWEGLPPWARVDRIADEQVLTALERWWRQWAARYRGRSVIFAYDLLNEPEVGWDTRAMHVRWNAWLKAKYGGAGGARGSGVTTEPLLGSGDLPVPARDAAPGRELLDFQHCREQVAVEWTRRQVEAIRSADPEALVTVGLIQWSVPVCIAGAWHYSGFRPELIAPWVDFMEVHFYPLARGFYQYRSVEEEAQNLAYLDLVVGEVSRPGKPVVLAEFGWYGGGQPSLDGGPYAFASEEQQARWCRQVMERTAGPVCGWLNWGLYDHPEARDVTQLTGLLTAEGREKAWAREFRILAERWRVGLPAVKPARRSGPPLDWDRLITDPAAREAVYRERIVDRASVSAGAGPDR</sequence>
<evidence type="ECO:0000313" key="9">
    <source>
        <dbReference type="Proteomes" id="UP000477311"/>
    </source>
</evidence>
<name>A0A6M1RGP8_9BACT</name>
<evidence type="ECO:0000256" key="3">
    <source>
        <dbReference type="ARBA" id="ARBA00022801"/>
    </source>
</evidence>
<comment type="similarity">
    <text evidence="5">Belongs to the glycosyl hydrolase 5 (cellulase A) family.</text>
</comment>
<reference evidence="8 9" key="1">
    <citation type="submission" date="2020-02" db="EMBL/GenBank/DDBJ databases">
        <title>Draft genome sequence of Limisphaera ngatamarikiensis NGM72.4T, a thermophilic Verrucomicrobia grouped in subdivision 3.</title>
        <authorList>
            <person name="Carere C.R."/>
            <person name="Steen J."/>
            <person name="Hugenholtz P."/>
            <person name="Stott M.B."/>
        </authorList>
    </citation>
    <scope>NUCLEOTIDE SEQUENCE [LARGE SCALE GENOMIC DNA]</scope>
    <source>
        <strain evidence="8 9">NGM72.4</strain>
    </source>
</reference>
<dbReference type="InterPro" id="IPR001547">
    <property type="entry name" value="Glyco_hydro_5"/>
</dbReference>
<dbReference type="PANTHER" id="PTHR31451">
    <property type="match status" value="1"/>
</dbReference>
<dbReference type="Pfam" id="PF00150">
    <property type="entry name" value="Cellulase"/>
    <property type="match status" value="1"/>
</dbReference>
<keyword evidence="6" id="KW-1133">Transmembrane helix</keyword>
<dbReference type="InterPro" id="IPR017853">
    <property type="entry name" value="GH"/>
</dbReference>
<protein>
    <recommendedName>
        <fullName evidence="2">mannan endo-1,4-beta-mannosidase</fullName>
        <ecNumber evidence="2">3.2.1.78</ecNumber>
    </recommendedName>
</protein>
<organism evidence="8 9">
    <name type="scientific">Limisphaera ngatamarikiensis</name>
    <dbReference type="NCBI Taxonomy" id="1324935"/>
    <lineage>
        <taxon>Bacteria</taxon>
        <taxon>Pseudomonadati</taxon>
        <taxon>Verrucomicrobiota</taxon>
        <taxon>Verrucomicrobiia</taxon>
        <taxon>Limisphaerales</taxon>
        <taxon>Limisphaeraceae</taxon>
        <taxon>Limisphaera</taxon>
    </lineage>
</organism>
<evidence type="ECO:0000256" key="5">
    <source>
        <dbReference type="RuleBase" id="RU361153"/>
    </source>
</evidence>
<gene>
    <name evidence="8" type="ORF">G4L39_05170</name>
</gene>
<keyword evidence="6" id="KW-0812">Transmembrane</keyword>
<dbReference type="GO" id="GO:0004553">
    <property type="term" value="F:hydrolase activity, hydrolyzing O-glycosyl compounds"/>
    <property type="evidence" value="ECO:0007669"/>
    <property type="project" value="InterPro"/>
</dbReference>
<keyword evidence="6" id="KW-0472">Membrane</keyword>
<dbReference type="GO" id="GO:0000272">
    <property type="term" value="P:polysaccharide catabolic process"/>
    <property type="evidence" value="ECO:0007669"/>
    <property type="project" value="InterPro"/>
</dbReference>
<dbReference type="RefSeq" id="WP_165106438.1">
    <property type="nucleotide sequence ID" value="NZ_JAAKYA010000029.1"/>
</dbReference>
<comment type="caution">
    <text evidence="8">The sequence shown here is derived from an EMBL/GenBank/DDBJ whole genome shotgun (WGS) entry which is preliminary data.</text>
</comment>
<keyword evidence="9" id="KW-1185">Reference proteome</keyword>
<dbReference type="InterPro" id="IPR045053">
    <property type="entry name" value="MAN-like"/>
</dbReference>
<feature type="domain" description="Glycoside hydrolase family 5" evidence="7">
    <location>
        <begin position="103"/>
        <end position="427"/>
    </location>
</feature>
<evidence type="ECO:0000313" key="8">
    <source>
        <dbReference type="EMBL" id="NGO38786.1"/>
    </source>
</evidence>
<dbReference type="SUPFAM" id="SSF51445">
    <property type="entry name" value="(Trans)glycosidases"/>
    <property type="match status" value="1"/>
</dbReference>
<evidence type="ECO:0000256" key="1">
    <source>
        <dbReference type="ARBA" id="ARBA00001678"/>
    </source>
</evidence>
<accession>A0A6M1RGP8</accession>